<dbReference type="InterPro" id="IPR009057">
    <property type="entry name" value="Homeodomain-like_sf"/>
</dbReference>
<protein>
    <submittedName>
        <fullName evidence="5">AraC family transcriptional regulator</fullName>
    </submittedName>
</protein>
<accession>A0A9X3XKS8</accession>
<sequence length="291" mass="34432">MNNSFINSIRFNFLYIDRYSFGKSWVYPESYLPYGMLRYVIKGNAIFFIDGKEFEVKEGDIVYLPVGCKLSCHALNDEFSFYSIRFATSVNYDGGDLLTDYFHIPTVIHDINNEGRMYFEKMYKCIKTDHDSRMFWVRGYLELIIGYVIDKGKRNIDIDRKELIGEEEFSLERIKKRTRKSDVSLDPRIQVVVDYIILHPTEQYTISKMSRMAELSESRFRTLFKQQVGKNPLEYLNEIRVMTAARKLLVSGDNISDIAYEVGYEDANYFSRIFKKYFCITPKQYRDNAKE</sequence>
<dbReference type="SUPFAM" id="SSF46689">
    <property type="entry name" value="Homeodomain-like"/>
    <property type="match status" value="2"/>
</dbReference>
<dbReference type="PANTHER" id="PTHR43280">
    <property type="entry name" value="ARAC-FAMILY TRANSCRIPTIONAL REGULATOR"/>
    <property type="match status" value="1"/>
</dbReference>
<evidence type="ECO:0000256" key="1">
    <source>
        <dbReference type="ARBA" id="ARBA00023015"/>
    </source>
</evidence>
<name>A0A9X3XKS8_9CLOT</name>
<keyword evidence="6" id="KW-1185">Reference proteome</keyword>
<organism evidence="5 6">
    <name type="scientific">Clostridium tertium</name>
    <dbReference type="NCBI Taxonomy" id="1559"/>
    <lineage>
        <taxon>Bacteria</taxon>
        <taxon>Bacillati</taxon>
        <taxon>Bacillota</taxon>
        <taxon>Clostridia</taxon>
        <taxon>Eubacteriales</taxon>
        <taxon>Clostridiaceae</taxon>
        <taxon>Clostridium</taxon>
    </lineage>
</organism>
<keyword evidence="3" id="KW-0804">Transcription</keyword>
<keyword evidence="2" id="KW-0238">DNA-binding</keyword>
<evidence type="ECO:0000313" key="6">
    <source>
        <dbReference type="Proteomes" id="UP001141183"/>
    </source>
</evidence>
<dbReference type="PROSITE" id="PS01124">
    <property type="entry name" value="HTH_ARAC_FAMILY_2"/>
    <property type="match status" value="1"/>
</dbReference>
<feature type="domain" description="HTH araC/xylS-type" evidence="4">
    <location>
        <begin position="190"/>
        <end position="288"/>
    </location>
</feature>
<dbReference type="GO" id="GO:0003700">
    <property type="term" value="F:DNA-binding transcription factor activity"/>
    <property type="evidence" value="ECO:0007669"/>
    <property type="project" value="InterPro"/>
</dbReference>
<dbReference type="GO" id="GO:0043565">
    <property type="term" value="F:sequence-specific DNA binding"/>
    <property type="evidence" value="ECO:0007669"/>
    <property type="project" value="InterPro"/>
</dbReference>
<dbReference type="Gene3D" id="2.60.120.10">
    <property type="entry name" value="Jelly Rolls"/>
    <property type="match status" value="1"/>
</dbReference>
<dbReference type="InterPro" id="IPR018060">
    <property type="entry name" value="HTH_AraC"/>
</dbReference>
<dbReference type="SMART" id="SM00342">
    <property type="entry name" value="HTH_ARAC"/>
    <property type="match status" value="1"/>
</dbReference>
<dbReference type="PRINTS" id="PR00032">
    <property type="entry name" value="HTHARAC"/>
</dbReference>
<dbReference type="Pfam" id="PF12833">
    <property type="entry name" value="HTH_18"/>
    <property type="match status" value="1"/>
</dbReference>
<reference evidence="5" key="1">
    <citation type="submission" date="2022-05" db="EMBL/GenBank/DDBJ databases">
        <title>Draft genome sequence of Clostridium tertium strain CP3 isolated from Peru.</title>
        <authorList>
            <person name="Hurtado R."/>
            <person name="Lima L."/>
            <person name="Sousa T."/>
            <person name="Jaiswal A.K."/>
            <person name="Tiwari S."/>
            <person name="Maturrano L."/>
            <person name="Brenig B."/>
            <person name="Azevedo V."/>
        </authorList>
    </citation>
    <scope>NUCLEOTIDE SEQUENCE</scope>
    <source>
        <strain evidence="5">CP3</strain>
    </source>
</reference>
<dbReference type="AlphaFoldDB" id="A0A9X3XKS8"/>
<evidence type="ECO:0000256" key="3">
    <source>
        <dbReference type="ARBA" id="ARBA00023163"/>
    </source>
</evidence>
<dbReference type="SUPFAM" id="SSF51215">
    <property type="entry name" value="Regulatory protein AraC"/>
    <property type="match status" value="1"/>
</dbReference>
<dbReference type="Proteomes" id="UP001141183">
    <property type="component" value="Unassembled WGS sequence"/>
</dbReference>
<comment type="caution">
    <text evidence="5">The sequence shown here is derived from an EMBL/GenBank/DDBJ whole genome shotgun (WGS) entry which is preliminary data.</text>
</comment>
<dbReference type="Gene3D" id="1.10.10.60">
    <property type="entry name" value="Homeodomain-like"/>
    <property type="match status" value="2"/>
</dbReference>
<keyword evidence="1" id="KW-0805">Transcription regulation</keyword>
<dbReference type="PANTHER" id="PTHR43280:SF28">
    <property type="entry name" value="HTH-TYPE TRANSCRIPTIONAL ACTIVATOR RHAS"/>
    <property type="match status" value="1"/>
</dbReference>
<dbReference type="InterPro" id="IPR003313">
    <property type="entry name" value="AraC-bd"/>
</dbReference>
<dbReference type="InterPro" id="IPR037923">
    <property type="entry name" value="HTH-like"/>
</dbReference>
<dbReference type="InterPro" id="IPR020449">
    <property type="entry name" value="Tscrpt_reg_AraC-type_HTH"/>
</dbReference>
<dbReference type="RefSeq" id="WP_008680631.1">
    <property type="nucleotide sequence ID" value="NZ_CABKOG010000003.1"/>
</dbReference>
<proteinExistence type="predicted"/>
<evidence type="ECO:0000259" key="4">
    <source>
        <dbReference type="PROSITE" id="PS01124"/>
    </source>
</evidence>
<dbReference type="EMBL" id="JAMRYU010000007">
    <property type="protein sequence ID" value="MDC4240131.1"/>
    <property type="molecule type" value="Genomic_DNA"/>
</dbReference>
<evidence type="ECO:0000313" key="5">
    <source>
        <dbReference type="EMBL" id="MDC4240131.1"/>
    </source>
</evidence>
<dbReference type="Pfam" id="PF02311">
    <property type="entry name" value="AraC_binding"/>
    <property type="match status" value="1"/>
</dbReference>
<evidence type="ECO:0000256" key="2">
    <source>
        <dbReference type="ARBA" id="ARBA00023125"/>
    </source>
</evidence>
<dbReference type="InterPro" id="IPR014710">
    <property type="entry name" value="RmlC-like_jellyroll"/>
</dbReference>
<gene>
    <name evidence="5" type="ORF">NE398_08135</name>
</gene>